<dbReference type="SUPFAM" id="SSF55718">
    <property type="entry name" value="SCP-like"/>
    <property type="match status" value="1"/>
</dbReference>
<dbReference type="InterPro" id="IPR003033">
    <property type="entry name" value="SCP2_sterol-bd_dom"/>
</dbReference>
<organism evidence="4 5">
    <name type="scientific">Meloidogyne incognita</name>
    <name type="common">Southern root-knot nematode worm</name>
    <name type="synonym">Oxyuris incognita</name>
    <dbReference type="NCBI Taxonomy" id="6306"/>
    <lineage>
        <taxon>Eukaryota</taxon>
        <taxon>Metazoa</taxon>
        <taxon>Ecdysozoa</taxon>
        <taxon>Nematoda</taxon>
        <taxon>Chromadorea</taxon>
        <taxon>Rhabditida</taxon>
        <taxon>Tylenchina</taxon>
        <taxon>Tylenchomorpha</taxon>
        <taxon>Tylenchoidea</taxon>
        <taxon>Meloidogynidae</taxon>
        <taxon>Meloidogyninae</taxon>
        <taxon>Meloidogyne</taxon>
        <taxon>Meloidogyne incognita group</taxon>
    </lineage>
</organism>
<keyword evidence="4" id="KW-1185">Reference proteome</keyword>
<reference evidence="5" key="1">
    <citation type="submission" date="2022-11" db="UniProtKB">
        <authorList>
            <consortium name="WormBaseParasite"/>
        </authorList>
    </citation>
    <scope>IDENTIFICATION</scope>
</reference>
<dbReference type="CDD" id="cd03448">
    <property type="entry name" value="HDE_HSD"/>
    <property type="match status" value="1"/>
</dbReference>
<dbReference type="InterPro" id="IPR036527">
    <property type="entry name" value="SCP2_sterol-bd_dom_sf"/>
</dbReference>
<feature type="domain" description="Peroxisomal multifunctional enzyme type 2-like N-terminal" evidence="3">
    <location>
        <begin position="16"/>
        <end position="144"/>
    </location>
</feature>
<dbReference type="InterPro" id="IPR029069">
    <property type="entry name" value="HotDog_dom_sf"/>
</dbReference>
<feature type="domain" description="MaoC-like" evidence="1">
    <location>
        <begin position="164"/>
        <end position="279"/>
    </location>
</feature>
<dbReference type="Proteomes" id="UP000887563">
    <property type="component" value="Unplaced"/>
</dbReference>
<proteinExistence type="predicted"/>
<evidence type="ECO:0000259" key="1">
    <source>
        <dbReference type="Pfam" id="PF01575"/>
    </source>
</evidence>
<dbReference type="SUPFAM" id="SSF54637">
    <property type="entry name" value="Thioesterase/thiol ester dehydrase-isomerase"/>
    <property type="match status" value="2"/>
</dbReference>
<dbReference type="GO" id="GO:0006635">
    <property type="term" value="P:fatty acid beta-oxidation"/>
    <property type="evidence" value="ECO:0007669"/>
    <property type="project" value="TreeGrafter"/>
</dbReference>
<evidence type="ECO:0000313" key="4">
    <source>
        <dbReference type="Proteomes" id="UP000887563"/>
    </source>
</evidence>
<evidence type="ECO:0000313" key="5">
    <source>
        <dbReference type="WBParaSite" id="Minc3s00003g00207"/>
    </source>
</evidence>
<dbReference type="Pfam" id="PF01575">
    <property type="entry name" value="MaoC_dehydratas"/>
    <property type="match status" value="1"/>
</dbReference>
<dbReference type="PANTHER" id="PTHR13078">
    <property type="entry name" value="PEROXISOMAL MULTIFUNCTIONAL ENZYME TYPE 2-RELATED"/>
    <property type="match status" value="1"/>
</dbReference>
<evidence type="ECO:0000259" key="2">
    <source>
        <dbReference type="Pfam" id="PF02036"/>
    </source>
</evidence>
<dbReference type="InterPro" id="IPR054357">
    <property type="entry name" value="MFE-2_N"/>
</dbReference>
<dbReference type="WBParaSite" id="Minc3s00003g00207">
    <property type="protein sequence ID" value="Minc3s00003g00207"/>
    <property type="gene ID" value="Minc3s00003g00207"/>
</dbReference>
<feature type="domain" description="SCP2" evidence="2">
    <location>
        <begin position="331"/>
        <end position="438"/>
    </location>
</feature>
<dbReference type="GO" id="GO:0005777">
    <property type="term" value="C:peroxisome"/>
    <property type="evidence" value="ECO:0007669"/>
    <property type="project" value="TreeGrafter"/>
</dbReference>
<dbReference type="AlphaFoldDB" id="A0A914KFX1"/>
<name>A0A914KFX1_MELIC</name>
<evidence type="ECO:0000259" key="3">
    <source>
        <dbReference type="Pfam" id="PF22622"/>
    </source>
</evidence>
<dbReference type="Gene3D" id="3.10.129.10">
    <property type="entry name" value="Hotdog Thioesterase"/>
    <property type="match status" value="1"/>
</dbReference>
<dbReference type="Pfam" id="PF22622">
    <property type="entry name" value="MFE-2_hydrat-2_N"/>
    <property type="match status" value="1"/>
</dbReference>
<dbReference type="GO" id="GO:0018812">
    <property type="term" value="F:3-hydroxyacyl-CoA dehydratase activity"/>
    <property type="evidence" value="ECO:0007669"/>
    <property type="project" value="UniProtKB-ARBA"/>
</dbReference>
<dbReference type="InterPro" id="IPR002539">
    <property type="entry name" value="MaoC-like_dom"/>
</dbReference>
<sequence length="449" mass="49431">MDPETAKQFIPEPSFFNYKLEDAIVYALGIGATTKDELHFIYEGHPEFQVFPTFVVVPGFLAQTSNASDWPGANLDFSRLLHGEHYIELFNSIPADGGKLRTETRVLDILDKGKAALIIKEVTTYDCQTNEKLAVQEFGIFLSGAGGFGGNRTSPYERKSPPFPERPPDTILEDRIHPDQAALYRIGSGDLNPLHIDPDFAQMAGFSTPILHGLCSLGFATRLVLRVYGDKLAKNLRSVRCRFSSPVIPGQTLIVEMWQNQNQILFTAKIKETGKVAISNGCIELNEVSVIQNLSEEPSSVNTKGLEISSSPPLKSKAIFDVMGKELAETNESLKPLGNALILYEISSEGEDGSKSITKYTIELTGDGKGKVYQGEPSGGQKQAQNQDKKTTKVTVSIADEDFVRLVNGDLDGTKAFLTGRLKIKGKLTLLQKLQKIMINTRKKMKSKL</sequence>
<dbReference type="GO" id="GO:0003857">
    <property type="term" value="F:(3S)-3-hydroxyacyl-CoA dehydrogenase (NAD+) activity"/>
    <property type="evidence" value="ECO:0007669"/>
    <property type="project" value="TreeGrafter"/>
</dbReference>
<dbReference type="PANTHER" id="PTHR13078:SF56">
    <property type="entry name" value="PEROXISOMAL MULTIFUNCTIONAL ENZYME TYPE 2"/>
    <property type="match status" value="1"/>
</dbReference>
<dbReference type="GO" id="GO:0044594">
    <property type="term" value="F:17-beta-hydroxysteroid dehydrogenase (NAD+) activity"/>
    <property type="evidence" value="ECO:0007669"/>
    <property type="project" value="TreeGrafter"/>
</dbReference>
<dbReference type="Gene3D" id="3.30.1050.10">
    <property type="entry name" value="SCP2 sterol-binding domain"/>
    <property type="match status" value="1"/>
</dbReference>
<protein>
    <submittedName>
        <fullName evidence="5">Peroxisomal multifunctional enzyme type 2</fullName>
    </submittedName>
</protein>
<dbReference type="Pfam" id="PF02036">
    <property type="entry name" value="SCP2"/>
    <property type="match status" value="1"/>
</dbReference>
<accession>A0A914KFX1</accession>